<dbReference type="PANTHER" id="PTHR23028:SF131">
    <property type="entry name" value="BLR2367 PROTEIN"/>
    <property type="match status" value="1"/>
</dbReference>
<dbReference type="STRING" id="48936.NJ75_04505"/>
<name>A0A0B8ZFG7_9SPHN</name>
<feature type="transmembrane region" description="Helical" evidence="1">
    <location>
        <begin position="66"/>
        <end position="86"/>
    </location>
</feature>
<feature type="transmembrane region" description="Helical" evidence="1">
    <location>
        <begin position="295"/>
        <end position="315"/>
    </location>
</feature>
<accession>A0A0B8ZFG7</accession>
<dbReference type="GO" id="GO:0016020">
    <property type="term" value="C:membrane"/>
    <property type="evidence" value="ECO:0007669"/>
    <property type="project" value="TreeGrafter"/>
</dbReference>
<feature type="transmembrane region" description="Helical" evidence="1">
    <location>
        <begin position="106"/>
        <end position="129"/>
    </location>
</feature>
<feature type="transmembrane region" description="Helical" evidence="1">
    <location>
        <begin position="222"/>
        <end position="245"/>
    </location>
</feature>
<feature type="transmembrane region" description="Helical" evidence="1">
    <location>
        <begin position="136"/>
        <end position="155"/>
    </location>
</feature>
<comment type="caution">
    <text evidence="3">The sequence shown here is derived from an EMBL/GenBank/DDBJ whole genome shotgun (WGS) entry which is preliminary data.</text>
</comment>
<reference evidence="3 4" key="1">
    <citation type="submission" date="2014-10" db="EMBL/GenBank/DDBJ databases">
        <title>Draft genome sequence of Novosphingobium subterraneum DSM 12447.</title>
        <authorList>
            <person name="Gan H.M."/>
            <person name="Gan H.Y."/>
            <person name="Savka M.A."/>
        </authorList>
    </citation>
    <scope>NUCLEOTIDE SEQUENCE [LARGE SCALE GENOMIC DNA]</scope>
    <source>
        <strain evidence="3 4">DSM 12447</strain>
    </source>
</reference>
<evidence type="ECO:0000259" key="2">
    <source>
        <dbReference type="Pfam" id="PF01757"/>
    </source>
</evidence>
<dbReference type="Pfam" id="PF01757">
    <property type="entry name" value="Acyl_transf_3"/>
    <property type="match status" value="1"/>
</dbReference>
<feature type="transmembrane region" description="Helical" evidence="1">
    <location>
        <begin position="257"/>
        <end position="275"/>
    </location>
</feature>
<evidence type="ECO:0000313" key="4">
    <source>
        <dbReference type="Proteomes" id="UP000031338"/>
    </source>
</evidence>
<dbReference type="GO" id="GO:0016747">
    <property type="term" value="F:acyltransferase activity, transferring groups other than amino-acyl groups"/>
    <property type="evidence" value="ECO:0007669"/>
    <property type="project" value="InterPro"/>
</dbReference>
<feature type="transmembrane region" description="Helical" evidence="1">
    <location>
        <begin position="192"/>
        <end position="210"/>
    </location>
</feature>
<proteinExistence type="predicted"/>
<dbReference type="PANTHER" id="PTHR23028">
    <property type="entry name" value="ACETYLTRANSFERASE"/>
    <property type="match status" value="1"/>
</dbReference>
<keyword evidence="4" id="KW-1185">Reference proteome</keyword>
<feature type="transmembrane region" description="Helical" evidence="1">
    <location>
        <begin position="20"/>
        <end position="45"/>
    </location>
</feature>
<keyword evidence="1" id="KW-0812">Transmembrane</keyword>
<dbReference type="GO" id="GO:0000271">
    <property type="term" value="P:polysaccharide biosynthetic process"/>
    <property type="evidence" value="ECO:0007669"/>
    <property type="project" value="TreeGrafter"/>
</dbReference>
<keyword evidence="3" id="KW-0012">Acyltransferase</keyword>
<feature type="transmembrane region" description="Helical" evidence="1">
    <location>
        <begin position="161"/>
        <end position="180"/>
    </location>
</feature>
<evidence type="ECO:0000313" key="3">
    <source>
        <dbReference type="EMBL" id="KHS41785.1"/>
    </source>
</evidence>
<keyword evidence="1" id="KW-1133">Transmembrane helix</keyword>
<keyword evidence="1" id="KW-0472">Membrane</keyword>
<dbReference type="EMBL" id="JRVC01000034">
    <property type="protein sequence ID" value="KHS41785.1"/>
    <property type="molecule type" value="Genomic_DNA"/>
</dbReference>
<dbReference type="InterPro" id="IPR050879">
    <property type="entry name" value="Acyltransferase_3"/>
</dbReference>
<dbReference type="InterPro" id="IPR002656">
    <property type="entry name" value="Acyl_transf_3_dom"/>
</dbReference>
<dbReference type="AlphaFoldDB" id="A0A0B8ZFG7"/>
<sequence length="333" mass="36798">MLVVVFHANASADEFGGPHWAWLAIGEHGVDFFFVLSGFIIAFAHRSDAGQSQIARRYLLKRAIRLLPTLWIIVFGWAVFRISMGIRVEPEMIARSMLLWPSTKPTLPSVVWTLRHEALFYAVFVLILISRRVGTWAFALWALAAASQLALATFGRAVEGLPAFFLSTFTLDFMLGMFVARLHRVNAFPPSMIPLIASCCLLAGLLFVYNRLGFHRDGTADYVSLAATWGTLLLGLAFAGILHGLICIEKRVRVPEAGVFLGAASYALYLLHTIVNSFSQRVADHLSPTLKAFGLGHLLLIVAGTICSLFFYSLIERPITKALRQRLLPAPPS</sequence>
<gene>
    <name evidence="3" type="ORF">NJ75_04505</name>
</gene>
<organism evidence="3 4">
    <name type="scientific">Novosphingobium subterraneum</name>
    <dbReference type="NCBI Taxonomy" id="48936"/>
    <lineage>
        <taxon>Bacteria</taxon>
        <taxon>Pseudomonadati</taxon>
        <taxon>Pseudomonadota</taxon>
        <taxon>Alphaproteobacteria</taxon>
        <taxon>Sphingomonadales</taxon>
        <taxon>Sphingomonadaceae</taxon>
        <taxon>Novosphingobium</taxon>
    </lineage>
</organism>
<evidence type="ECO:0000256" key="1">
    <source>
        <dbReference type="SAM" id="Phobius"/>
    </source>
</evidence>
<protein>
    <submittedName>
        <fullName evidence="3">Acyltransferase</fullName>
    </submittedName>
</protein>
<feature type="domain" description="Acyltransferase 3" evidence="2">
    <location>
        <begin position="1"/>
        <end position="311"/>
    </location>
</feature>
<keyword evidence="3" id="KW-0808">Transferase</keyword>
<dbReference type="Proteomes" id="UP000031338">
    <property type="component" value="Unassembled WGS sequence"/>
</dbReference>